<dbReference type="InterPro" id="IPR012337">
    <property type="entry name" value="RNaseH-like_sf"/>
</dbReference>
<evidence type="ECO:0000259" key="2">
    <source>
        <dbReference type="PROSITE" id="PS50994"/>
    </source>
</evidence>
<sequence length="817" mass="92293">MATNENGDNQPPLEGGDLPVPDLRTMEELCQPTLNGRGGPIAPIAIQATNFGLKNDMIQQVKNSCQFHGISGDDANKHLDKFLYVTQSIKVNGVTDDALLLYLFPHSLTHHATAWFDRLPRNSVTTFEQMAKMFLGKYFPPSMLRYEITNFRQRPDESLFEAWERYKLSIDRCPNHNMLPVTQIDTFYNRLTLRHRDTINVVAGRTFMKRRPEECYDLIENMIAHHNDWDTSAQRTTVGHTHNAYDVGAYNQGGALPSNTITNPKKDLKGITTRSEIAYKGPTIPTTSSPPKVVKRETEVTKDTVPPTNNESTKDVQPLVVQVETQVPNYEPVIEPPEAPVSALKPNLKPSIPYPSRLNKQKLREKANDQMEKFFQIFQDFNFNISFVDALILMPKFASTIKKKLGDPSKFLIPCDFLGMDECLALADLSASINLMPLSVWNKLSLSELSPTCMTLELADRSISRPVGVAEDVFAKVGKFHFLADFVVVDFDADPRVPLILGRSFLKTGRALIDVYEGELTLRVCNKSVTFNLDQTSRYSSNYDDISVNRIDGDILLLEEFLNDDPSSPPLSPQELKVVEPKNEKSSINEPPVVELKDWSPHLEYVFLEGDDKLPVIIAKDLKDEEKSLSQSTPWFADFANYHAGNFVVKGMSSQQKNKFFKDVKHYFWDDPFLFKVCANQVIRQCVHGQEAVDINGPTGGHHGPNYTAKKEKHILVAVDYLSKWVEAKALPTNEARVVCKFLKSLFARFGTPRAIISDCGTYFCNDQFAKVMLKYGVTHCLATTYHPQTSGKWKSPTMVKKNLVKDRRREPCLLVG</sequence>
<dbReference type="InterPro" id="IPR021109">
    <property type="entry name" value="Peptidase_aspartic_dom_sf"/>
</dbReference>
<dbReference type="InterPro" id="IPR036397">
    <property type="entry name" value="RNaseH_sf"/>
</dbReference>
<dbReference type="PANTHER" id="PTHR33067:SF9">
    <property type="entry name" value="RNA-DIRECTED DNA POLYMERASE"/>
    <property type="match status" value="1"/>
</dbReference>
<dbReference type="InterPro" id="IPR001584">
    <property type="entry name" value="Integrase_cat-core"/>
</dbReference>
<dbReference type="Gene3D" id="3.30.420.10">
    <property type="entry name" value="Ribonuclease H-like superfamily/Ribonuclease H"/>
    <property type="match status" value="1"/>
</dbReference>
<gene>
    <name evidence="3" type="ORF">Tci_012534</name>
</gene>
<dbReference type="AlphaFoldDB" id="A0A6L2JU94"/>
<dbReference type="GO" id="GO:0015074">
    <property type="term" value="P:DNA integration"/>
    <property type="evidence" value="ECO:0007669"/>
    <property type="project" value="InterPro"/>
</dbReference>
<feature type="region of interest" description="Disordered" evidence="1">
    <location>
        <begin position="1"/>
        <end position="20"/>
    </location>
</feature>
<feature type="region of interest" description="Disordered" evidence="1">
    <location>
        <begin position="280"/>
        <end position="313"/>
    </location>
</feature>
<dbReference type="Pfam" id="PF03732">
    <property type="entry name" value="Retrotrans_gag"/>
    <property type="match status" value="1"/>
</dbReference>
<accession>A0A6L2JU94</accession>
<dbReference type="InterPro" id="IPR005162">
    <property type="entry name" value="Retrotrans_gag_dom"/>
</dbReference>
<dbReference type="EMBL" id="BKCJ010001317">
    <property type="protein sequence ID" value="GEU40556.1"/>
    <property type="molecule type" value="Genomic_DNA"/>
</dbReference>
<dbReference type="Gene3D" id="2.40.70.10">
    <property type="entry name" value="Acid Proteases"/>
    <property type="match status" value="1"/>
</dbReference>
<dbReference type="SUPFAM" id="SSF53098">
    <property type="entry name" value="Ribonuclease H-like"/>
    <property type="match status" value="1"/>
</dbReference>
<evidence type="ECO:0000313" key="3">
    <source>
        <dbReference type="EMBL" id="GEU40556.1"/>
    </source>
</evidence>
<comment type="caution">
    <text evidence="3">The sequence shown here is derived from an EMBL/GenBank/DDBJ whole genome shotgun (WGS) entry which is preliminary data.</text>
</comment>
<keyword evidence="3" id="KW-0548">Nucleotidyltransferase</keyword>
<feature type="domain" description="Integrase catalytic" evidence="2">
    <location>
        <begin position="681"/>
        <end position="817"/>
    </location>
</feature>
<dbReference type="GO" id="GO:0003964">
    <property type="term" value="F:RNA-directed DNA polymerase activity"/>
    <property type="evidence" value="ECO:0007669"/>
    <property type="project" value="UniProtKB-KW"/>
</dbReference>
<dbReference type="GO" id="GO:0003676">
    <property type="term" value="F:nucleic acid binding"/>
    <property type="evidence" value="ECO:0007669"/>
    <property type="project" value="InterPro"/>
</dbReference>
<name>A0A6L2JU94_TANCI</name>
<organism evidence="3">
    <name type="scientific">Tanacetum cinerariifolium</name>
    <name type="common">Dalmatian daisy</name>
    <name type="synonym">Chrysanthemum cinerariifolium</name>
    <dbReference type="NCBI Taxonomy" id="118510"/>
    <lineage>
        <taxon>Eukaryota</taxon>
        <taxon>Viridiplantae</taxon>
        <taxon>Streptophyta</taxon>
        <taxon>Embryophyta</taxon>
        <taxon>Tracheophyta</taxon>
        <taxon>Spermatophyta</taxon>
        <taxon>Magnoliopsida</taxon>
        <taxon>eudicotyledons</taxon>
        <taxon>Gunneridae</taxon>
        <taxon>Pentapetalae</taxon>
        <taxon>asterids</taxon>
        <taxon>campanulids</taxon>
        <taxon>Asterales</taxon>
        <taxon>Asteraceae</taxon>
        <taxon>Asteroideae</taxon>
        <taxon>Anthemideae</taxon>
        <taxon>Anthemidinae</taxon>
        <taxon>Tanacetum</taxon>
    </lineage>
</organism>
<keyword evidence="3" id="KW-0808">Transferase</keyword>
<evidence type="ECO:0000256" key="1">
    <source>
        <dbReference type="SAM" id="MobiDB-lite"/>
    </source>
</evidence>
<reference evidence="3" key="1">
    <citation type="journal article" date="2019" name="Sci. Rep.">
        <title>Draft genome of Tanacetum cinerariifolium, the natural source of mosquito coil.</title>
        <authorList>
            <person name="Yamashiro T."/>
            <person name="Shiraishi A."/>
            <person name="Satake H."/>
            <person name="Nakayama K."/>
        </authorList>
    </citation>
    <scope>NUCLEOTIDE SEQUENCE</scope>
</reference>
<dbReference type="Pfam" id="PF00665">
    <property type="entry name" value="rve"/>
    <property type="match status" value="1"/>
</dbReference>
<dbReference type="PROSITE" id="PS50994">
    <property type="entry name" value="INTEGRASE"/>
    <property type="match status" value="1"/>
</dbReference>
<keyword evidence="3" id="KW-0695">RNA-directed DNA polymerase</keyword>
<dbReference type="CDD" id="cd00303">
    <property type="entry name" value="retropepsin_like"/>
    <property type="match status" value="1"/>
</dbReference>
<protein>
    <submittedName>
        <fullName evidence="3">Reverse transcriptase domain-containing protein</fullName>
    </submittedName>
</protein>
<proteinExistence type="predicted"/>
<dbReference type="PANTHER" id="PTHR33067">
    <property type="entry name" value="RNA-DIRECTED DNA POLYMERASE-RELATED"/>
    <property type="match status" value="1"/>
</dbReference>